<feature type="compositionally biased region" description="Polar residues" evidence="2">
    <location>
        <begin position="497"/>
        <end position="509"/>
    </location>
</feature>
<name>A0ABQ1JY22_9PROT</name>
<accession>A0ABQ1JY22</accession>
<sequence length="536" mass="59210">MASHSLSLSHPALLAEYIRQSDLKTFFEQRLAAPPDHMALLIRNGEVIKAYKGAHFSVGGLVNGLKSIIGGATNVSILLADLKPFSLQLPVKALSKDSVEIAGVCTLELQVNPDKPSNVMGLMNPNGYLTREEVLERFRPHLTDRVFEAAIGRVDADEIRGDKGLQDFIQGDIMREIERIAGNIGLIVNSVSMEWALNQVEREAMQAAQLEREQAQLDHQLSIMKRNVQRTADSREFQLRSDLEMATLANETEDTLAKMALNSEIEILDAREAAARRQELEAIQHEIEVFRQERVAKYQVDLDDASHTIDLTKEKAQLRVIERDIEDLDHLQKIEFRKREAEIKKFEAFSEQDVTQRIQQDTAANIRSLQDIEHSGLDKDSDRRTREEEARTARLIAERQADTDARIAQLNAGSKMTPEQIMAINAGLSSDVANVLAERARADSSGNQETMAIMREMVKAATDAQVRSEDQARAMFSMGMDGAVGVARGAGGGSGAPSDSNTPSSMNSGTVECPKCGREISAKARFCVGCGEALRT</sequence>
<gene>
    <name evidence="3" type="ORF">GCM10011503_33390</name>
</gene>
<proteinExistence type="predicted"/>
<comment type="caution">
    <text evidence="3">The sequence shown here is derived from an EMBL/GenBank/DDBJ whole genome shotgun (WGS) entry which is preliminary data.</text>
</comment>
<feature type="coiled-coil region" evidence="1">
    <location>
        <begin position="193"/>
        <end position="227"/>
    </location>
</feature>
<evidence type="ECO:0008006" key="5">
    <source>
        <dbReference type="Google" id="ProtNLM"/>
    </source>
</evidence>
<evidence type="ECO:0000256" key="2">
    <source>
        <dbReference type="SAM" id="MobiDB-lite"/>
    </source>
</evidence>
<dbReference type="EMBL" id="BMKF01000005">
    <property type="protein sequence ID" value="GGB81945.1"/>
    <property type="molecule type" value="Genomic_DNA"/>
</dbReference>
<reference evidence="4" key="1">
    <citation type="journal article" date="2019" name="Int. J. Syst. Evol. Microbiol.">
        <title>The Global Catalogue of Microorganisms (GCM) 10K type strain sequencing project: providing services to taxonomists for standard genome sequencing and annotation.</title>
        <authorList>
            <consortium name="The Broad Institute Genomics Platform"/>
            <consortium name="The Broad Institute Genome Sequencing Center for Infectious Disease"/>
            <person name="Wu L."/>
            <person name="Ma J."/>
        </authorList>
    </citation>
    <scope>NUCLEOTIDE SEQUENCE [LARGE SCALE GENOMIC DNA]</scope>
    <source>
        <strain evidence="4">CGMCC 1.15928</strain>
    </source>
</reference>
<keyword evidence="4" id="KW-1185">Reference proteome</keyword>
<evidence type="ECO:0000256" key="1">
    <source>
        <dbReference type="SAM" id="Coils"/>
    </source>
</evidence>
<evidence type="ECO:0000313" key="3">
    <source>
        <dbReference type="EMBL" id="GGB81945.1"/>
    </source>
</evidence>
<protein>
    <recommendedName>
        <fullName evidence="5">Zinc-ribbon domain-containing protein</fullName>
    </recommendedName>
</protein>
<dbReference type="RefSeq" id="WP_084393437.1">
    <property type="nucleotide sequence ID" value="NZ_BMKF01000005.1"/>
</dbReference>
<organism evidence="3 4">
    <name type="scientific">Henriciella pelagia</name>
    <dbReference type="NCBI Taxonomy" id="1977912"/>
    <lineage>
        <taxon>Bacteria</taxon>
        <taxon>Pseudomonadati</taxon>
        <taxon>Pseudomonadota</taxon>
        <taxon>Alphaproteobacteria</taxon>
        <taxon>Hyphomonadales</taxon>
        <taxon>Hyphomonadaceae</taxon>
        <taxon>Henriciella</taxon>
    </lineage>
</organism>
<dbReference type="Proteomes" id="UP000628854">
    <property type="component" value="Unassembled WGS sequence"/>
</dbReference>
<feature type="coiled-coil region" evidence="1">
    <location>
        <begin position="273"/>
        <end position="331"/>
    </location>
</feature>
<feature type="region of interest" description="Disordered" evidence="2">
    <location>
        <begin position="488"/>
        <end position="509"/>
    </location>
</feature>
<evidence type="ECO:0000313" key="4">
    <source>
        <dbReference type="Proteomes" id="UP000628854"/>
    </source>
</evidence>
<keyword evidence="1" id="KW-0175">Coiled coil</keyword>